<keyword evidence="3" id="KW-0804">Transcription</keyword>
<accession>A0ABN2NFA8</accession>
<evidence type="ECO:0000313" key="5">
    <source>
        <dbReference type="EMBL" id="GAA1866822.1"/>
    </source>
</evidence>
<dbReference type="PANTHER" id="PTHR43214">
    <property type="entry name" value="TWO-COMPONENT RESPONSE REGULATOR"/>
    <property type="match status" value="1"/>
</dbReference>
<sequence>MSDESVVKVGVVAHHELLVTGIANLITACRHLRVVGKLSAVRPAPLRRWVLETKPDVVVSADRIALSVLDEASRVPTPPSVVVLASADGDPGPEQFIAAGVSALLHSGVSTEELVRAVRLAASGHQVVNTALAPELVAAMRQWASFTEMAGLTSREREILHDIGDGLTNIQISSRRNISVGTVKVHIRALKAKTGVDHRAELIALVHGSALNS</sequence>
<feature type="domain" description="HTH luxR-type" evidence="4">
    <location>
        <begin position="145"/>
        <end position="210"/>
    </location>
</feature>
<evidence type="ECO:0000256" key="3">
    <source>
        <dbReference type="ARBA" id="ARBA00023163"/>
    </source>
</evidence>
<comment type="caution">
    <text evidence="5">The sequence shown here is derived from an EMBL/GenBank/DDBJ whole genome shotgun (WGS) entry which is preliminary data.</text>
</comment>
<gene>
    <name evidence="5" type="ORF">GCM10009751_26240</name>
</gene>
<dbReference type="EMBL" id="BAAANL010000005">
    <property type="protein sequence ID" value="GAA1866822.1"/>
    <property type="molecule type" value="Genomic_DNA"/>
</dbReference>
<dbReference type="Pfam" id="PF00196">
    <property type="entry name" value="GerE"/>
    <property type="match status" value="1"/>
</dbReference>
<dbReference type="SUPFAM" id="SSF46894">
    <property type="entry name" value="C-terminal effector domain of the bipartite response regulators"/>
    <property type="match status" value="1"/>
</dbReference>
<organism evidence="5 6">
    <name type="scientific">Myceligenerans crystallogenes</name>
    <dbReference type="NCBI Taxonomy" id="316335"/>
    <lineage>
        <taxon>Bacteria</taxon>
        <taxon>Bacillati</taxon>
        <taxon>Actinomycetota</taxon>
        <taxon>Actinomycetes</taxon>
        <taxon>Micrococcales</taxon>
        <taxon>Promicromonosporaceae</taxon>
        <taxon>Myceligenerans</taxon>
    </lineage>
</organism>
<evidence type="ECO:0000256" key="2">
    <source>
        <dbReference type="ARBA" id="ARBA00023125"/>
    </source>
</evidence>
<protein>
    <submittedName>
        <fullName evidence="5">Response regulator transcription factor</fullName>
    </submittedName>
</protein>
<evidence type="ECO:0000256" key="1">
    <source>
        <dbReference type="ARBA" id="ARBA00023015"/>
    </source>
</evidence>
<dbReference type="PROSITE" id="PS50043">
    <property type="entry name" value="HTH_LUXR_2"/>
    <property type="match status" value="1"/>
</dbReference>
<dbReference type="InterPro" id="IPR039420">
    <property type="entry name" value="WalR-like"/>
</dbReference>
<evidence type="ECO:0000313" key="6">
    <source>
        <dbReference type="Proteomes" id="UP001501094"/>
    </source>
</evidence>
<keyword evidence="2" id="KW-0238">DNA-binding</keyword>
<dbReference type="CDD" id="cd06170">
    <property type="entry name" value="LuxR_C_like"/>
    <property type="match status" value="1"/>
</dbReference>
<dbReference type="SMART" id="SM00421">
    <property type="entry name" value="HTH_LUXR"/>
    <property type="match status" value="1"/>
</dbReference>
<dbReference type="PRINTS" id="PR00038">
    <property type="entry name" value="HTHLUXR"/>
</dbReference>
<name>A0ABN2NFA8_9MICO</name>
<dbReference type="RefSeq" id="WP_344103559.1">
    <property type="nucleotide sequence ID" value="NZ_BAAANL010000005.1"/>
</dbReference>
<dbReference type="InterPro" id="IPR000792">
    <property type="entry name" value="Tscrpt_reg_LuxR_C"/>
</dbReference>
<dbReference type="Gene3D" id="3.40.50.2300">
    <property type="match status" value="1"/>
</dbReference>
<keyword evidence="6" id="KW-1185">Reference proteome</keyword>
<dbReference type="PANTHER" id="PTHR43214:SF24">
    <property type="entry name" value="TRANSCRIPTIONAL REGULATORY PROTEIN NARL-RELATED"/>
    <property type="match status" value="1"/>
</dbReference>
<dbReference type="Proteomes" id="UP001501094">
    <property type="component" value="Unassembled WGS sequence"/>
</dbReference>
<reference evidence="5 6" key="1">
    <citation type="journal article" date="2019" name="Int. J. Syst. Evol. Microbiol.">
        <title>The Global Catalogue of Microorganisms (GCM) 10K type strain sequencing project: providing services to taxonomists for standard genome sequencing and annotation.</title>
        <authorList>
            <consortium name="The Broad Institute Genomics Platform"/>
            <consortium name="The Broad Institute Genome Sequencing Center for Infectious Disease"/>
            <person name="Wu L."/>
            <person name="Ma J."/>
        </authorList>
    </citation>
    <scope>NUCLEOTIDE SEQUENCE [LARGE SCALE GENOMIC DNA]</scope>
    <source>
        <strain evidence="5 6">JCM 14326</strain>
    </source>
</reference>
<evidence type="ECO:0000259" key="4">
    <source>
        <dbReference type="PROSITE" id="PS50043"/>
    </source>
</evidence>
<proteinExistence type="predicted"/>
<dbReference type="InterPro" id="IPR016032">
    <property type="entry name" value="Sig_transdc_resp-reg_C-effctor"/>
</dbReference>
<keyword evidence="1" id="KW-0805">Transcription regulation</keyword>